<evidence type="ECO:0000313" key="3">
    <source>
        <dbReference type="EMBL" id="EEA89884.1"/>
    </source>
</evidence>
<dbReference type="GeneID" id="98003601"/>
<evidence type="ECO:0000256" key="1">
    <source>
        <dbReference type="ARBA" id="ARBA00010894"/>
    </source>
</evidence>
<accession>B6GCX2</accession>
<dbReference type="eggNOG" id="COG0762">
    <property type="taxonomic scope" value="Bacteria"/>
</dbReference>
<organism evidence="3 4">
    <name type="scientific">Collinsella stercoris DSM 13279</name>
    <dbReference type="NCBI Taxonomy" id="445975"/>
    <lineage>
        <taxon>Bacteria</taxon>
        <taxon>Bacillati</taxon>
        <taxon>Actinomycetota</taxon>
        <taxon>Coriobacteriia</taxon>
        <taxon>Coriobacteriales</taxon>
        <taxon>Coriobacteriaceae</taxon>
        <taxon>Collinsella</taxon>
    </lineage>
</organism>
<dbReference type="EMBL" id="ABXJ01000111">
    <property type="protein sequence ID" value="EEA89884.1"/>
    <property type="molecule type" value="Genomic_DNA"/>
</dbReference>
<dbReference type="PANTHER" id="PTHR33219">
    <property type="entry name" value="YLMG HOMOLOG PROTEIN 2, CHLOROPLASTIC"/>
    <property type="match status" value="1"/>
</dbReference>
<comment type="caution">
    <text evidence="3">The sequence shown here is derived from an EMBL/GenBank/DDBJ whole genome shotgun (WGS) entry which is preliminary data.</text>
</comment>
<keyword evidence="2" id="KW-0472">Membrane</keyword>
<dbReference type="Pfam" id="PF02325">
    <property type="entry name" value="CCB3_YggT"/>
    <property type="match status" value="1"/>
</dbReference>
<protein>
    <submittedName>
        <fullName evidence="3">YGGT family protein</fullName>
    </submittedName>
</protein>
<dbReference type="GO" id="GO:0016020">
    <property type="term" value="C:membrane"/>
    <property type="evidence" value="ECO:0007669"/>
    <property type="project" value="InterPro"/>
</dbReference>
<evidence type="ECO:0000256" key="2">
    <source>
        <dbReference type="SAM" id="Phobius"/>
    </source>
</evidence>
<keyword evidence="2" id="KW-0812">Transmembrane</keyword>
<dbReference type="RefSeq" id="WP_006721579.1">
    <property type="nucleotide sequence ID" value="NZ_CP085935.1"/>
</dbReference>
<sequence length="92" mass="10498">MDLINAYSLARLVQTLFNFYSFLVLAYCLLSWFPMRSGSLMEDIGAVLESIVGPYLNIFRRFMPPMGGIDWSPVLAILVLNLLENLILRLLL</sequence>
<reference evidence="3 4" key="1">
    <citation type="submission" date="2008-10" db="EMBL/GenBank/DDBJ databases">
        <title>Draft genome sequence of Collinsella stercoris (DSM 13279).</title>
        <authorList>
            <person name="Sudarsanam P."/>
            <person name="Ley R."/>
            <person name="Guruge J."/>
            <person name="Turnbaugh P.J."/>
            <person name="Mahowald M."/>
            <person name="Liep D."/>
            <person name="Gordon J."/>
        </authorList>
    </citation>
    <scope>NUCLEOTIDE SEQUENCE [LARGE SCALE GENOMIC DNA]</scope>
    <source>
        <strain evidence="3 4">DSM 13279</strain>
    </source>
</reference>
<dbReference type="PANTHER" id="PTHR33219:SF14">
    <property type="entry name" value="PROTEIN COFACTOR ASSEMBLY OF COMPLEX C SUBUNIT B CCB3, CHLOROPLASTIC-RELATED"/>
    <property type="match status" value="1"/>
</dbReference>
<proteinExistence type="inferred from homology"/>
<evidence type="ECO:0000313" key="4">
    <source>
        <dbReference type="Proteomes" id="UP000003560"/>
    </source>
</evidence>
<feature type="transmembrane region" description="Helical" evidence="2">
    <location>
        <begin position="71"/>
        <end position="91"/>
    </location>
</feature>
<comment type="similarity">
    <text evidence="1">Belongs to the YggT family.</text>
</comment>
<reference evidence="3 4" key="2">
    <citation type="submission" date="2008-10" db="EMBL/GenBank/DDBJ databases">
        <authorList>
            <person name="Fulton L."/>
            <person name="Clifton S."/>
            <person name="Fulton B."/>
            <person name="Xu J."/>
            <person name="Minx P."/>
            <person name="Pepin K.H."/>
            <person name="Johnson M."/>
            <person name="Thiruvilangam P."/>
            <person name="Bhonagiri V."/>
            <person name="Nash W.E."/>
            <person name="Mardis E.R."/>
            <person name="Wilson R.K."/>
        </authorList>
    </citation>
    <scope>NUCLEOTIDE SEQUENCE [LARGE SCALE GENOMIC DNA]</scope>
    <source>
        <strain evidence="3 4">DSM 13279</strain>
    </source>
</reference>
<keyword evidence="2" id="KW-1133">Transmembrane helix</keyword>
<name>B6GCX2_9ACTN</name>
<dbReference type="Proteomes" id="UP000003560">
    <property type="component" value="Unassembled WGS sequence"/>
</dbReference>
<dbReference type="InterPro" id="IPR003425">
    <property type="entry name" value="CCB3/YggT"/>
</dbReference>
<keyword evidence="4" id="KW-1185">Reference proteome</keyword>
<dbReference type="STRING" id="445975.COLSTE_01950"/>
<gene>
    <name evidence="3" type="ORF">COLSTE_01950</name>
</gene>
<dbReference type="AlphaFoldDB" id="B6GCX2"/>
<feature type="transmembrane region" description="Helical" evidence="2">
    <location>
        <begin position="12"/>
        <end position="33"/>
    </location>
</feature>
<dbReference type="HOGENOM" id="CLU_136788_4_0_11"/>